<dbReference type="Gene3D" id="3.40.50.1820">
    <property type="entry name" value="alpha/beta hydrolase"/>
    <property type="match status" value="1"/>
</dbReference>
<dbReference type="EC" id="3.1.1.-" evidence="3"/>
<protein>
    <recommendedName>
        <fullName evidence="3">Carboxylic ester hydrolase</fullName>
        <ecNumber evidence="3">3.1.1.-</ecNumber>
    </recommendedName>
</protein>
<dbReference type="Pfam" id="PF00135">
    <property type="entry name" value="COesterase"/>
    <property type="match status" value="1"/>
</dbReference>
<evidence type="ECO:0000256" key="2">
    <source>
        <dbReference type="ARBA" id="ARBA00022801"/>
    </source>
</evidence>
<name>A0A1E3A7K3_9FIRM</name>
<dbReference type="SUPFAM" id="SSF53474">
    <property type="entry name" value="alpha/beta-Hydrolases"/>
    <property type="match status" value="1"/>
</dbReference>
<dbReference type="InterPro" id="IPR050309">
    <property type="entry name" value="Type-B_Carboxylest/Lipase"/>
</dbReference>
<dbReference type="InterPro" id="IPR002018">
    <property type="entry name" value="CarbesteraseB"/>
</dbReference>
<evidence type="ECO:0000256" key="1">
    <source>
        <dbReference type="ARBA" id="ARBA00005964"/>
    </source>
</evidence>
<evidence type="ECO:0000256" key="3">
    <source>
        <dbReference type="RuleBase" id="RU361235"/>
    </source>
</evidence>
<evidence type="ECO:0000259" key="4">
    <source>
        <dbReference type="Pfam" id="PF00135"/>
    </source>
</evidence>
<dbReference type="PROSITE" id="PS00122">
    <property type="entry name" value="CARBOXYLESTERASE_B_1"/>
    <property type="match status" value="1"/>
</dbReference>
<dbReference type="AlphaFoldDB" id="A0A1E3A7K3"/>
<dbReference type="InterPro" id="IPR019826">
    <property type="entry name" value="Carboxylesterase_B_AS"/>
</dbReference>
<gene>
    <name evidence="5" type="primary">pnbA_4</name>
    <name evidence="5" type="ORF">BEH84_05803</name>
</gene>
<comment type="caution">
    <text evidence="5">The sequence shown here is derived from an EMBL/GenBank/DDBJ whole genome shotgun (WGS) entry which is preliminary data.</text>
</comment>
<comment type="similarity">
    <text evidence="1 3">Belongs to the type-B carboxylesterase/lipase family.</text>
</comment>
<dbReference type="EMBL" id="MCGI01000007">
    <property type="protein sequence ID" value="ODM04740.1"/>
    <property type="molecule type" value="Genomic_DNA"/>
</dbReference>
<dbReference type="RefSeq" id="WP_069159226.1">
    <property type="nucleotide sequence ID" value="NZ_JBKXXQ010000016.1"/>
</dbReference>
<organism evidence="5 6">
    <name type="scientific">Eisenbergiella tayi</name>
    <dbReference type="NCBI Taxonomy" id="1432052"/>
    <lineage>
        <taxon>Bacteria</taxon>
        <taxon>Bacillati</taxon>
        <taxon>Bacillota</taxon>
        <taxon>Clostridia</taxon>
        <taxon>Lachnospirales</taxon>
        <taxon>Lachnospiraceae</taxon>
        <taxon>Eisenbergiella</taxon>
    </lineage>
</organism>
<evidence type="ECO:0000313" key="5">
    <source>
        <dbReference type="EMBL" id="ODM04740.1"/>
    </source>
</evidence>
<evidence type="ECO:0000313" key="6">
    <source>
        <dbReference type="Proteomes" id="UP000095003"/>
    </source>
</evidence>
<dbReference type="GO" id="GO:0016787">
    <property type="term" value="F:hydrolase activity"/>
    <property type="evidence" value="ECO:0007669"/>
    <property type="project" value="UniProtKB-KW"/>
</dbReference>
<keyword evidence="2 3" id="KW-0378">Hydrolase</keyword>
<dbReference type="InterPro" id="IPR029058">
    <property type="entry name" value="AB_hydrolase_fold"/>
</dbReference>
<proteinExistence type="inferred from homology"/>
<dbReference type="PATRIC" id="fig|1432052.3.peg.6414"/>
<feature type="domain" description="Carboxylesterase type B" evidence="4">
    <location>
        <begin position="11"/>
        <end position="476"/>
    </location>
</feature>
<sequence length="526" mass="58937">MAKKFVNSLYEPVVQTKYGKLRGFVLDGIFTFHGIQYAAAERFQSPKPVEPWEGIKEATNYGYICPTLTNPAPSSELFIPHRFWPANEHCQYLNIWSAGLGEERKRPVMVWLHGGGYSDGSSIEQVAYEGDKLAEYGDVVVVTINHRLNILGFLDMSSFSEKYANSVNAGMADIVAALEWIKENIAAFGGDPDNVTVFGQSGGGGKVKSLMSIPEASGLYHRAIMMSGGCRVSKATSASHRALVEKMLQILNISIENVEELEVVPYEILNRAYQLAAEDEDSSSMRWEPVANDWYLGDPYLVGFTDYAKTVPTLVGTVLAEFTAMSRPEEYSLDENKQMEIVRNDFGETADELSKIFKSVYPDKPIINMSKMDTTTRTDAVHFADVKNKVSTAPTYLYNFALNFDIMGGVPAWHCSDIPFVFHNSERVACCNIEGITERLESQMAGAWVNFAYTGNPNHAGLPKWKPYGEDKSTMIFDRNSRCESDPDSSLIHKMNQVKTPLTIEDILKQNSKSHKNKKQEKNWMY</sequence>
<reference evidence="5 6" key="1">
    <citation type="submission" date="2016-07" db="EMBL/GenBank/DDBJ databases">
        <title>Characterization of isolates of Eisenbergiella tayi derived from blood cultures, using whole genome sequencing.</title>
        <authorList>
            <person name="Burdz T."/>
            <person name="Wiebe D."/>
            <person name="Huynh C."/>
            <person name="Bernard K."/>
        </authorList>
    </citation>
    <scope>NUCLEOTIDE SEQUENCE [LARGE SCALE GENOMIC DNA]</scope>
    <source>
        <strain evidence="5 6">NML 120489</strain>
    </source>
</reference>
<dbReference type="Proteomes" id="UP000095003">
    <property type="component" value="Unassembled WGS sequence"/>
</dbReference>
<dbReference type="PANTHER" id="PTHR11559">
    <property type="entry name" value="CARBOXYLESTERASE"/>
    <property type="match status" value="1"/>
</dbReference>
<accession>A0A1E3A7K3</accession>